<organism evidence="3 4">
    <name type="scientific">Strongyloides papillosus</name>
    <name type="common">Intestinal threadworm</name>
    <dbReference type="NCBI Taxonomy" id="174720"/>
    <lineage>
        <taxon>Eukaryota</taxon>
        <taxon>Metazoa</taxon>
        <taxon>Ecdysozoa</taxon>
        <taxon>Nematoda</taxon>
        <taxon>Chromadorea</taxon>
        <taxon>Rhabditida</taxon>
        <taxon>Tylenchina</taxon>
        <taxon>Panagrolaimomorpha</taxon>
        <taxon>Strongyloidoidea</taxon>
        <taxon>Strongyloididae</taxon>
        <taxon>Strongyloides</taxon>
    </lineage>
</organism>
<evidence type="ECO:0000259" key="1">
    <source>
        <dbReference type="PROSITE" id="PS50097"/>
    </source>
</evidence>
<dbReference type="Gene3D" id="3.30.710.10">
    <property type="entry name" value="Potassium Channel Kv1.1, Chain A"/>
    <property type="match status" value="1"/>
</dbReference>
<dbReference type="SUPFAM" id="SSF49599">
    <property type="entry name" value="TRAF domain-like"/>
    <property type="match status" value="1"/>
</dbReference>
<dbReference type="Proteomes" id="UP000046392">
    <property type="component" value="Unplaced"/>
</dbReference>
<dbReference type="Pfam" id="PF00651">
    <property type="entry name" value="BTB"/>
    <property type="match status" value="1"/>
</dbReference>
<reference evidence="4" key="1">
    <citation type="submission" date="2017-02" db="UniProtKB">
        <authorList>
            <consortium name="WormBaseParasite"/>
        </authorList>
    </citation>
    <scope>IDENTIFICATION</scope>
</reference>
<dbReference type="WBParaSite" id="SPAL_0000445800.1">
    <property type="protein sequence ID" value="SPAL_0000445800.1"/>
    <property type="gene ID" value="SPAL_0000445800"/>
</dbReference>
<accession>A0A0N5BEN4</accession>
<dbReference type="Gene3D" id="1.25.40.420">
    <property type="match status" value="1"/>
</dbReference>
<sequence>MKKIEKDSFIWKIESFSLSQLIEDKGRISSFFTSKRNNTIKWSLTMYSKDLYGDNKDYISLWLKLEDSSCFELAVLCGFYVLSVDGEKKHKEVTSIRKLNGIFTVCPCHQFLKHDLLLSNDNNELLSNGNLIVGCEIFYYFCGISTANLSKNNNTEDTLDVLLDDIADLVKSSMFSDCDIKIEDSKINACKCILAGRSELFYSILAEQQYKTIPNTIKINDFCLDIVEKMINYLDTGKSPNMSEMALEMLKIAEKYNLKKLKLIAEESLIYNLSIENACEYLVCSELYSGEILKEWSLRFIYLNGENFFNSEKWKDVVSDHPLFVGKLFSVTFNID</sequence>
<dbReference type="GO" id="GO:0030163">
    <property type="term" value="P:protein catabolic process"/>
    <property type="evidence" value="ECO:0007669"/>
    <property type="project" value="UniProtKB-ARBA"/>
</dbReference>
<dbReference type="InterPro" id="IPR008974">
    <property type="entry name" value="TRAF-like"/>
</dbReference>
<dbReference type="InterPro" id="IPR000210">
    <property type="entry name" value="BTB/POZ_dom"/>
</dbReference>
<dbReference type="PROSITE" id="PS50097">
    <property type="entry name" value="BTB"/>
    <property type="match status" value="1"/>
</dbReference>
<dbReference type="PANTHER" id="PTHR24413">
    <property type="entry name" value="SPECKLE-TYPE POZ PROTEIN"/>
    <property type="match status" value="1"/>
</dbReference>
<protein>
    <submittedName>
        <fullName evidence="4">Speckle-type POZ protein (inferred by orthology to a human protein)</fullName>
    </submittedName>
</protein>
<dbReference type="SMART" id="SM00225">
    <property type="entry name" value="BTB"/>
    <property type="match status" value="1"/>
</dbReference>
<dbReference type="PROSITE" id="PS50144">
    <property type="entry name" value="MATH"/>
    <property type="match status" value="1"/>
</dbReference>
<dbReference type="AlphaFoldDB" id="A0A0N5BEN4"/>
<proteinExistence type="predicted"/>
<dbReference type="InterPro" id="IPR002083">
    <property type="entry name" value="MATH/TRAF_dom"/>
</dbReference>
<name>A0A0N5BEN4_STREA</name>
<keyword evidence="3" id="KW-1185">Reference proteome</keyword>
<dbReference type="SUPFAM" id="SSF54695">
    <property type="entry name" value="POZ domain"/>
    <property type="match status" value="1"/>
</dbReference>
<dbReference type="STRING" id="174720.A0A0N5BEN4"/>
<dbReference type="Gene3D" id="2.60.210.10">
    <property type="entry name" value="Apoptosis, Tumor Necrosis Factor Receptor Associated Protein 2, Chain A"/>
    <property type="match status" value="1"/>
</dbReference>
<evidence type="ECO:0000313" key="3">
    <source>
        <dbReference type="Proteomes" id="UP000046392"/>
    </source>
</evidence>
<feature type="domain" description="MATH" evidence="2">
    <location>
        <begin position="6"/>
        <end position="137"/>
    </location>
</feature>
<feature type="domain" description="BTB" evidence="1">
    <location>
        <begin position="176"/>
        <end position="238"/>
    </location>
</feature>
<evidence type="ECO:0000313" key="4">
    <source>
        <dbReference type="WBParaSite" id="SPAL_0000445800.1"/>
    </source>
</evidence>
<dbReference type="Pfam" id="PF22486">
    <property type="entry name" value="MATH_2"/>
    <property type="match status" value="1"/>
</dbReference>
<dbReference type="InterPro" id="IPR011333">
    <property type="entry name" value="SKP1/BTB/POZ_sf"/>
</dbReference>
<evidence type="ECO:0000259" key="2">
    <source>
        <dbReference type="PROSITE" id="PS50144"/>
    </source>
</evidence>